<dbReference type="CDD" id="cd08267">
    <property type="entry name" value="MDR1"/>
    <property type="match status" value="1"/>
</dbReference>
<evidence type="ECO:0000313" key="2">
    <source>
        <dbReference type="EMBL" id="MDO7880746.1"/>
    </source>
</evidence>
<dbReference type="PANTHER" id="PTHR11695">
    <property type="entry name" value="ALCOHOL DEHYDROGENASE RELATED"/>
    <property type="match status" value="1"/>
</dbReference>
<reference evidence="2 3" key="1">
    <citation type="submission" date="2023-07" db="EMBL/GenBank/DDBJ databases">
        <title>Protaetiibacter sp. nov WY-16 isolated from soil.</title>
        <authorList>
            <person name="Liu B."/>
            <person name="Wan Y."/>
        </authorList>
    </citation>
    <scope>NUCLEOTIDE SEQUENCE [LARGE SCALE GENOMIC DNA]</scope>
    <source>
        <strain evidence="2 3">WY-16</strain>
    </source>
</reference>
<feature type="domain" description="Enoyl reductase (ER)" evidence="1">
    <location>
        <begin position="10"/>
        <end position="312"/>
    </location>
</feature>
<dbReference type="Pfam" id="PF08240">
    <property type="entry name" value="ADH_N"/>
    <property type="match status" value="1"/>
</dbReference>
<accession>A0ABT9BIA5</accession>
<keyword evidence="3" id="KW-1185">Reference proteome</keyword>
<dbReference type="SMART" id="SM00829">
    <property type="entry name" value="PKS_ER"/>
    <property type="match status" value="1"/>
</dbReference>
<dbReference type="Gene3D" id="3.90.180.10">
    <property type="entry name" value="Medium-chain alcohol dehydrogenases, catalytic domain"/>
    <property type="match status" value="1"/>
</dbReference>
<dbReference type="InterPro" id="IPR011032">
    <property type="entry name" value="GroES-like_sf"/>
</dbReference>
<sequence length="316" mass="33211">MRAAVFSRFGGPDVVEVREVRDPEPAVGEVLVRVEAASVGASDAAGRSGKPRIARLMFGLGPRDQVLGSDFAGTVERVGADVTEWMPGDRVFGATGASWGGHAELITVKERGAIAALPDEVTPAQAVALTDGGMTALPFLRDTGRLRAGMRVLVIGASGAVGSAAVQLAKHLGAYVTAVTTNTELALALGADEAIDYRERDVTAEGERFDLVFDAVGSTSFRRVRGILSPEGAYLTTVPGAVLLDRLVTRRARIAFTGLRKDADKRPDLDELALLAAAGILDPLVDGEYSLDDVRSAHARVDTGRKRGTVVLRPGE</sequence>
<name>A0ABT9BIA5_9MICO</name>
<gene>
    <name evidence="2" type="ORF">Q5716_00730</name>
</gene>
<dbReference type="InterPro" id="IPR050700">
    <property type="entry name" value="YIM1/Zinc_Alcohol_DH_Fams"/>
</dbReference>
<evidence type="ECO:0000313" key="3">
    <source>
        <dbReference type="Proteomes" id="UP001241072"/>
    </source>
</evidence>
<dbReference type="RefSeq" id="WP_305001177.1">
    <property type="nucleotide sequence ID" value="NZ_JAUQUB010000001.1"/>
</dbReference>
<dbReference type="Gene3D" id="3.40.50.720">
    <property type="entry name" value="NAD(P)-binding Rossmann-like Domain"/>
    <property type="match status" value="1"/>
</dbReference>
<dbReference type="Proteomes" id="UP001241072">
    <property type="component" value="Unassembled WGS sequence"/>
</dbReference>
<dbReference type="InterPro" id="IPR020843">
    <property type="entry name" value="ER"/>
</dbReference>
<dbReference type="InterPro" id="IPR013154">
    <property type="entry name" value="ADH-like_N"/>
</dbReference>
<comment type="caution">
    <text evidence="2">The sequence shown here is derived from an EMBL/GenBank/DDBJ whole genome shotgun (WGS) entry which is preliminary data.</text>
</comment>
<dbReference type="SUPFAM" id="SSF51735">
    <property type="entry name" value="NAD(P)-binding Rossmann-fold domains"/>
    <property type="match status" value="1"/>
</dbReference>
<dbReference type="Pfam" id="PF13602">
    <property type="entry name" value="ADH_zinc_N_2"/>
    <property type="match status" value="1"/>
</dbReference>
<dbReference type="SUPFAM" id="SSF50129">
    <property type="entry name" value="GroES-like"/>
    <property type="match status" value="1"/>
</dbReference>
<dbReference type="InterPro" id="IPR036291">
    <property type="entry name" value="NAD(P)-bd_dom_sf"/>
</dbReference>
<dbReference type="EMBL" id="JAUQUB010000001">
    <property type="protein sequence ID" value="MDO7880746.1"/>
    <property type="molecule type" value="Genomic_DNA"/>
</dbReference>
<organism evidence="2 3">
    <name type="scientific">Antiquaquibacter soli</name>
    <dbReference type="NCBI Taxonomy" id="3064523"/>
    <lineage>
        <taxon>Bacteria</taxon>
        <taxon>Bacillati</taxon>
        <taxon>Actinomycetota</taxon>
        <taxon>Actinomycetes</taxon>
        <taxon>Micrococcales</taxon>
        <taxon>Microbacteriaceae</taxon>
        <taxon>Antiquaquibacter</taxon>
    </lineage>
</organism>
<dbReference type="PANTHER" id="PTHR11695:SF648">
    <property type="entry name" value="ZINC-BINDING OXIDOREDUCTASE"/>
    <property type="match status" value="1"/>
</dbReference>
<evidence type="ECO:0000259" key="1">
    <source>
        <dbReference type="SMART" id="SM00829"/>
    </source>
</evidence>
<proteinExistence type="predicted"/>
<protein>
    <submittedName>
        <fullName evidence="2">NAD(P)-dependent alcohol dehydrogenase</fullName>
    </submittedName>
</protein>